<protein>
    <recommendedName>
        <fullName evidence="3">Terminase</fullName>
    </recommendedName>
</protein>
<dbReference type="EMBL" id="QFFF01000001">
    <property type="protein sequence ID" value="PWG03249.1"/>
    <property type="molecule type" value="Genomic_DNA"/>
</dbReference>
<accession>A0A2U2J4G9</accession>
<dbReference type="Proteomes" id="UP000245916">
    <property type="component" value="Unassembled WGS sequence"/>
</dbReference>
<name>A0A2U2J4G9_9SPHN</name>
<keyword evidence="2" id="KW-1185">Reference proteome</keyword>
<comment type="caution">
    <text evidence="1">The sequence shown here is derived from an EMBL/GenBank/DDBJ whole genome shotgun (WGS) entry which is preliminary data.</text>
</comment>
<evidence type="ECO:0000313" key="2">
    <source>
        <dbReference type="Proteomes" id="UP000245916"/>
    </source>
</evidence>
<evidence type="ECO:0008006" key="3">
    <source>
        <dbReference type="Google" id="ProtNLM"/>
    </source>
</evidence>
<sequence>MGAGLFVVEGDMTKADEAGAGEEVILSGGRKPRVRRPRRDGWTAERQRLFLDELAATCNVQAAVRAAGMKPGMSVYALRKRSAAFRAEWAKALAEGYAKLELALLDRAMNGTVKTVERGNGIVDKTREYPNGLAIQLLKLHREGAAMAEVEAGSEEVEEVRRRVVRKLSALEKRLSGEDGGA</sequence>
<evidence type="ECO:0000313" key="1">
    <source>
        <dbReference type="EMBL" id="PWG03249.1"/>
    </source>
</evidence>
<dbReference type="AlphaFoldDB" id="A0A2U2J4G9"/>
<organism evidence="1 2">
    <name type="scientific">Allosphingosinicella humi</name>
    <dbReference type="NCBI Taxonomy" id="2068657"/>
    <lineage>
        <taxon>Bacteria</taxon>
        <taxon>Pseudomonadati</taxon>
        <taxon>Pseudomonadota</taxon>
        <taxon>Alphaproteobacteria</taxon>
        <taxon>Sphingomonadales</taxon>
        <taxon>Sphingomonadaceae</taxon>
        <taxon>Allosphingosinicella</taxon>
    </lineage>
</organism>
<gene>
    <name evidence="1" type="ORF">DF286_10500</name>
</gene>
<proteinExistence type="predicted"/>
<reference evidence="1 2" key="1">
    <citation type="submission" date="2018-05" db="EMBL/GenBank/DDBJ databases">
        <title>Genome of Sphingosinicella humi QZX222.</title>
        <authorList>
            <person name="Qiao Z."/>
            <person name="Wang G."/>
        </authorList>
    </citation>
    <scope>NUCLEOTIDE SEQUENCE [LARGE SCALE GENOMIC DNA]</scope>
    <source>
        <strain evidence="1 2">QZX222</strain>
    </source>
</reference>